<organism evidence="3 4">
    <name type="scientific">Catellatospora coxensis</name>
    <dbReference type="NCBI Taxonomy" id="310354"/>
    <lineage>
        <taxon>Bacteria</taxon>
        <taxon>Bacillati</taxon>
        <taxon>Actinomycetota</taxon>
        <taxon>Actinomycetes</taxon>
        <taxon>Micromonosporales</taxon>
        <taxon>Micromonosporaceae</taxon>
        <taxon>Catellatospora</taxon>
    </lineage>
</organism>
<keyword evidence="1" id="KW-0472">Membrane</keyword>
<dbReference type="Pfam" id="PF10756">
    <property type="entry name" value="bPH_6"/>
    <property type="match status" value="1"/>
</dbReference>
<keyword evidence="1" id="KW-0812">Transmembrane</keyword>
<keyword evidence="4" id="KW-1185">Reference proteome</keyword>
<name>A0A8J3L1C2_9ACTN</name>
<sequence>MTRFRLPAAISVAALITVLGGFPIAAQGGFWWLLLLVPVAVMIWAWQAGTDVNERGLRVRALLGTRIVLWPQVAELRAQGPKRVVAVLTDGSALTLTAVRPTDLPKLVAAAGQPLTTA</sequence>
<evidence type="ECO:0000259" key="2">
    <source>
        <dbReference type="Pfam" id="PF10756"/>
    </source>
</evidence>
<comment type="caution">
    <text evidence="3">The sequence shown here is derived from an EMBL/GenBank/DDBJ whole genome shotgun (WGS) entry which is preliminary data.</text>
</comment>
<dbReference type="AlphaFoldDB" id="A0A8J3L1C2"/>
<protein>
    <recommendedName>
        <fullName evidence="2">Low molecular weight protein antigen 6 PH domain-containing protein</fullName>
    </recommendedName>
</protein>
<proteinExistence type="predicted"/>
<feature type="transmembrane region" description="Helical" evidence="1">
    <location>
        <begin position="30"/>
        <end position="48"/>
    </location>
</feature>
<dbReference type="Proteomes" id="UP000630887">
    <property type="component" value="Unassembled WGS sequence"/>
</dbReference>
<evidence type="ECO:0000313" key="4">
    <source>
        <dbReference type="Proteomes" id="UP000630887"/>
    </source>
</evidence>
<accession>A0A8J3L1C2</accession>
<dbReference type="RefSeq" id="WP_203693589.1">
    <property type="nucleotide sequence ID" value="NZ_BAAALC010000008.1"/>
</dbReference>
<feature type="domain" description="Low molecular weight protein antigen 6 PH" evidence="2">
    <location>
        <begin position="50"/>
        <end position="113"/>
    </location>
</feature>
<keyword evidence="1" id="KW-1133">Transmembrane helix</keyword>
<evidence type="ECO:0000256" key="1">
    <source>
        <dbReference type="SAM" id="Phobius"/>
    </source>
</evidence>
<dbReference type="EMBL" id="BONI01000032">
    <property type="protein sequence ID" value="GIG07239.1"/>
    <property type="molecule type" value="Genomic_DNA"/>
</dbReference>
<reference evidence="3 4" key="1">
    <citation type="submission" date="2021-01" db="EMBL/GenBank/DDBJ databases">
        <title>Whole genome shotgun sequence of Catellatospora coxensis NBRC 107359.</title>
        <authorList>
            <person name="Komaki H."/>
            <person name="Tamura T."/>
        </authorList>
    </citation>
    <scope>NUCLEOTIDE SEQUENCE [LARGE SCALE GENOMIC DNA]</scope>
    <source>
        <strain evidence="3 4">NBRC 107359</strain>
    </source>
</reference>
<gene>
    <name evidence="3" type="ORF">Cco03nite_39390</name>
</gene>
<evidence type="ECO:0000313" key="3">
    <source>
        <dbReference type="EMBL" id="GIG07239.1"/>
    </source>
</evidence>
<dbReference type="InterPro" id="IPR019692">
    <property type="entry name" value="CFP-6_PH"/>
</dbReference>